<protein>
    <recommendedName>
        <fullName evidence="3">Flagellar FliJ protein</fullName>
    </recommendedName>
</protein>
<feature type="coiled-coil region" evidence="11">
    <location>
        <begin position="51"/>
        <end position="78"/>
    </location>
</feature>
<keyword evidence="4" id="KW-0813">Transport</keyword>
<comment type="subcellular location">
    <subcellularLocation>
        <location evidence="1">Cell membrane</location>
        <topology evidence="1">Peripheral membrane protein</topology>
        <orientation evidence="1">Cytoplasmic side</orientation>
    </subcellularLocation>
</comment>
<dbReference type="EMBL" id="DTMM01000082">
    <property type="protein sequence ID" value="HFT93083.1"/>
    <property type="molecule type" value="Genomic_DNA"/>
</dbReference>
<evidence type="ECO:0000256" key="11">
    <source>
        <dbReference type="SAM" id="Coils"/>
    </source>
</evidence>
<keyword evidence="9" id="KW-0472">Membrane</keyword>
<comment type="similarity">
    <text evidence="2">Belongs to the FliJ family.</text>
</comment>
<dbReference type="GO" id="GO:0071973">
    <property type="term" value="P:bacterial-type flagellum-dependent cell motility"/>
    <property type="evidence" value="ECO:0007669"/>
    <property type="project" value="InterPro"/>
</dbReference>
<gene>
    <name evidence="13" type="primary">fliJ</name>
    <name evidence="13" type="ORF">ENX03_03895</name>
</gene>
<sequence length="180" mass="21477">MLARGCPSGKASESWKTSSPEKRHEKFRKKGHSMTEDNRMESLRKYRQWQKRQAEEELEKSRRLLERARQTLLDTEDDREKSLIALEEQPDSLSWKEICYLYLDVLDKRMESVRQELSGLQSSFEDRRAIWTSAWNEMKKIEILIENERKNRDRALLYHEERRMDDALAGRRGTSREAGA</sequence>
<evidence type="ECO:0000256" key="10">
    <source>
        <dbReference type="ARBA" id="ARBA00023225"/>
    </source>
</evidence>
<evidence type="ECO:0000256" key="2">
    <source>
        <dbReference type="ARBA" id="ARBA00010004"/>
    </source>
</evidence>
<name>A0A7C3LUV8_9BACT</name>
<dbReference type="GO" id="GO:0006935">
    <property type="term" value="P:chemotaxis"/>
    <property type="evidence" value="ECO:0007669"/>
    <property type="project" value="UniProtKB-KW"/>
</dbReference>
<feature type="region of interest" description="Disordered" evidence="12">
    <location>
        <begin position="1"/>
        <end position="42"/>
    </location>
</feature>
<evidence type="ECO:0000256" key="1">
    <source>
        <dbReference type="ARBA" id="ARBA00004413"/>
    </source>
</evidence>
<evidence type="ECO:0000313" key="13">
    <source>
        <dbReference type="EMBL" id="HFT93083.1"/>
    </source>
</evidence>
<proteinExistence type="inferred from homology"/>
<keyword evidence="13" id="KW-0966">Cell projection</keyword>
<dbReference type="GO" id="GO:0044781">
    <property type="term" value="P:bacterial-type flagellum organization"/>
    <property type="evidence" value="ECO:0007669"/>
    <property type="project" value="UniProtKB-KW"/>
</dbReference>
<keyword evidence="6" id="KW-0145">Chemotaxis</keyword>
<dbReference type="InterPro" id="IPR012823">
    <property type="entry name" value="Flagell_FliJ"/>
</dbReference>
<dbReference type="GO" id="GO:0009288">
    <property type="term" value="C:bacterial-type flagellum"/>
    <property type="evidence" value="ECO:0007669"/>
    <property type="project" value="InterPro"/>
</dbReference>
<dbReference type="GO" id="GO:0015031">
    <property type="term" value="P:protein transport"/>
    <property type="evidence" value="ECO:0007669"/>
    <property type="project" value="UniProtKB-KW"/>
</dbReference>
<evidence type="ECO:0000256" key="3">
    <source>
        <dbReference type="ARBA" id="ARBA00020392"/>
    </source>
</evidence>
<evidence type="ECO:0000256" key="7">
    <source>
        <dbReference type="ARBA" id="ARBA00022795"/>
    </source>
</evidence>
<keyword evidence="13" id="KW-0282">Flagellum</keyword>
<keyword evidence="10" id="KW-1006">Bacterial flagellum protein export</keyword>
<dbReference type="Pfam" id="PF02050">
    <property type="entry name" value="FliJ"/>
    <property type="match status" value="1"/>
</dbReference>
<dbReference type="Gene3D" id="1.10.287.1700">
    <property type="match status" value="1"/>
</dbReference>
<keyword evidence="11" id="KW-0175">Coiled coil</keyword>
<dbReference type="AlphaFoldDB" id="A0A7C3LUV8"/>
<keyword evidence="5" id="KW-1003">Cell membrane</keyword>
<comment type="caution">
    <text evidence="13">The sequence shown here is derived from an EMBL/GenBank/DDBJ whole genome shotgun (WGS) entry which is preliminary data.</text>
</comment>
<evidence type="ECO:0000256" key="6">
    <source>
        <dbReference type="ARBA" id="ARBA00022500"/>
    </source>
</evidence>
<evidence type="ECO:0000256" key="5">
    <source>
        <dbReference type="ARBA" id="ARBA00022475"/>
    </source>
</evidence>
<evidence type="ECO:0000256" key="8">
    <source>
        <dbReference type="ARBA" id="ARBA00022927"/>
    </source>
</evidence>
<accession>A0A7C3LUV8</accession>
<organism evidence="13">
    <name type="scientific">Leptospirillum ferriphilum</name>
    <dbReference type="NCBI Taxonomy" id="178606"/>
    <lineage>
        <taxon>Bacteria</taxon>
        <taxon>Pseudomonadati</taxon>
        <taxon>Nitrospirota</taxon>
        <taxon>Nitrospiria</taxon>
        <taxon>Nitrospirales</taxon>
        <taxon>Nitrospiraceae</taxon>
        <taxon>Leptospirillum</taxon>
    </lineage>
</organism>
<feature type="compositionally biased region" description="Basic and acidic residues" evidence="12">
    <location>
        <begin position="33"/>
        <end position="42"/>
    </location>
</feature>
<evidence type="ECO:0000256" key="4">
    <source>
        <dbReference type="ARBA" id="ARBA00022448"/>
    </source>
</evidence>
<dbReference type="GO" id="GO:0005886">
    <property type="term" value="C:plasma membrane"/>
    <property type="evidence" value="ECO:0007669"/>
    <property type="project" value="UniProtKB-SubCell"/>
</dbReference>
<keyword evidence="8" id="KW-0653">Protein transport</keyword>
<keyword evidence="13" id="KW-0969">Cilium</keyword>
<evidence type="ECO:0000256" key="9">
    <source>
        <dbReference type="ARBA" id="ARBA00023136"/>
    </source>
</evidence>
<dbReference type="NCBIfam" id="TIGR02473">
    <property type="entry name" value="flagell_FliJ"/>
    <property type="match status" value="1"/>
</dbReference>
<dbReference type="InterPro" id="IPR053716">
    <property type="entry name" value="Flag_assembly_chemotaxis_eff"/>
</dbReference>
<keyword evidence="7" id="KW-1005">Bacterial flagellum biogenesis</keyword>
<evidence type="ECO:0000256" key="12">
    <source>
        <dbReference type="SAM" id="MobiDB-lite"/>
    </source>
</evidence>
<reference evidence="13" key="1">
    <citation type="journal article" date="2020" name="mSystems">
        <title>Genome- and Community-Level Interaction Insights into Carbon Utilization and Element Cycling Functions of Hydrothermarchaeota in Hydrothermal Sediment.</title>
        <authorList>
            <person name="Zhou Z."/>
            <person name="Liu Y."/>
            <person name="Xu W."/>
            <person name="Pan J."/>
            <person name="Luo Z.H."/>
            <person name="Li M."/>
        </authorList>
    </citation>
    <scope>NUCLEOTIDE SEQUENCE [LARGE SCALE GENOMIC DNA]</scope>
    <source>
        <strain evidence="13">SpSt-902</strain>
    </source>
</reference>